<keyword evidence="2" id="KW-1185">Reference proteome</keyword>
<name>A0A221VYJ0_9PSEU</name>
<sequence length="377" mass="39949">MSTLRVDPRLPERPRLAPGFDPLRRDGRCLQFGTDPRHAVLVEEVPPELAARTTQLTGEFTTAQLLRQCAEGGGPPAALLALLGQLAAEGVLDDAAHPRAAASRRHADEDAAWRRRGGVGLTNGGLSRQDSSVVVIGDGRLAAAVIALLAVSGVGWVRPRTNGRVIREDVGRDLTEDSVGRDRAEATRAMVERLGTGTRTTARGGRRRPDLVLLADSLVPDPAVVAELVADGVPHLLVTSAEGGMVGPLVVPGRSSCLECADRHRCLVDPQWPMLAAQLAGRTQRTDAAGTSAVAALAAAQSLTFLHGRAAAAPAVWNAAVEIDPFSARLRRHPRPPHPDCPCGARARTDRCGGVRIDRFPNQPPRRAAFPPAIARE</sequence>
<dbReference type="AlphaFoldDB" id="A0A221VYJ0"/>
<dbReference type="InterPro" id="IPR035985">
    <property type="entry name" value="Ubiquitin-activating_enz"/>
</dbReference>
<dbReference type="OrthoDB" id="4426339at2"/>
<dbReference type="EMBL" id="CP022521">
    <property type="protein sequence ID" value="ASO18600.1"/>
    <property type="molecule type" value="Genomic_DNA"/>
</dbReference>
<proteinExistence type="predicted"/>
<accession>A0A221VYJ0</accession>
<dbReference type="SUPFAM" id="SSF69572">
    <property type="entry name" value="Activating enzymes of the ubiquitin-like proteins"/>
    <property type="match status" value="1"/>
</dbReference>
<evidence type="ECO:0000313" key="2">
    <source>
        <dbReference type="Proteomes" id="UP000204221"/>
    </source>
</evidence>
<organism evidence="1 2">
    <name type="scientific">Actinoalloteichus hoggarensis</name>
    <dbReference type="NCBI Taxonomy" id="1470176"/>
    <lineage>
        <taxon>Bacteria</taxon>
        <taxon>Bacillati</taxon>
        <taxon>Actinomycetota</taxon>
        <taxon>Actinomycetes</taxon>
        <taxon>Pseudonocardiales</taxon>
        <taxon>Pseudonocardiaceae</taxon>
        <taxon>Actinoalloteichus</taxon>
    </lineage>
</organism>
<dbReference type="RefSeq" id="WP_093940255.1">
    <property type="nucleotide sequence ID" value="NZ_CP022521.1"/>
</dbReference>
<dbReference type="Proteomes" id="UP000204221">
    <property type="component" value="Chromosome"/>
</dbReference>
<evidence type="ECO:0000313" key="1">
    <source>
        <dbReference type="EMBL" id="ASO18600.1"/>
    </source>
</evidence>
<protein>
    <submittedName>
        <fullName evidence="1">Uncharacterized protein</fullName>
    </submittedName>
</protein>
<gene>
    <name evidence="1" type="ORF">AHOG_04720</name>
</gene>
<dbReference type="KEGG" id="ahg:AHOG_04720"/>
<dbReference type="Gene3D" id="3.40.50.720">
    <property type="entry name" value="NAD(P)-binding Rossmann-like Domain"/>
    <property type="match status" value="1"/>
</dbReference>
<dbReference type="GO" id="GO:0008641">
    <property type="term" value="F:ubiquitin-like modifier activating enzyme activity"/>
    <property type="evidence" value="ECO:0007669"/>
    <property type="project" value="InterPro"/>
</dbReference>
<reference evidence="1 2" key="1">
    <citation type="submission" date="2017-07" db="EMBL/GenBank/DDBJ databases">
        <title>Complete genome sequence of Actinoalloteichus hoggarensis DSM 45943, type strain of Actinoalloteichus hoggarensis.</title>
        <authorList>
            <person name="Ruckert C."/>
            <person name="Nouioui I."/>
            <person name="Willmese J."/>
            <person name="van Wezel G."/>
            <person name="Klenk H.-P."/>
            <person name="Kalinowski J."/>
            <person name="Zotchev S.B."/>
        </authorList>
    </citation>
    <scope>NUCLEOTIDE SEQUENCE [LARGE SCALE GENOMIC DNA]</scope>
    <source>
        <strain evidence="1 2">DSM 45943</strain>
    </source>
</reference>